<dbReference type="GO" id="GO:0005768">
    <property type="term" value="C:endosome"/>
    <property type="evidence" value="ECO:0007669"/>
    <property type="project" value="TreeGrafter"/>
</dbReference>
<dbReference type="PANTHER" id="PTHR23030">
    <property type="entry name" value="PCD6 INTERACTING PROTEIN-RELATED"/>
    <property type="match status" value="1"/>
</dbReference>
<dbReference type="InterPro" id="IPR004328">
    <property type="entry name" value="BRO1_dom"/>
</dbReference>
<evidence type="ECO:0000256" key="2">
    <source>
        <dbReference type="SAM" id="MobiDB-lite"/>
    </source>
</evidence>
<dbReference type="Gene3D" id="1.25.40.280">
    <property type="entry name" value="alix/aip1 like domains"/>
    <property type="match status" value="1"/>
</dbReference>
<evidence type="ECO:0000259" key="3">
    <source>
        <dbReference type="PROSITE" id="PS51180"/>
    </source>
</evidence>
<protein>
    <recommendedName>
        <fullName evidence="1">BRO domain-containing protein 1</fullName>
    </recommendedName>
</protein>
<organism evidence="4 5">
    <name type="scientific">Gymnopus androsaceus JB14</name>
    <dbReference type="NCBI Taxonomy" id="1447944"/>
    <lineage>
        <taxon>Eukaryota</taxon>
        <taxon>Fungi</taxon>
        <taxon>Dikarya</taxon>
        <taxon>Basidiomycota</taxon>
        <taxon>Agaricomycotina</taxon>
        <taxon>Agaricomycetes</taxon>
        <taxon>Agaricomycetidae</taxon>
        <taxon>Agaricales</taxon>
        <taxon>Marasmiineae</taxon>
        <taxon>Omphalotaceae</taxon>
        <taxon>Gymnopus</taxon>
    </lineage>
</organism>
<sequence length="134" mass="15021">MIFIPRKSTDDFDRNSPSRTLISQSYGENSDAECASLHRCMQDAVKGAGCDSTAVDLLYRYFGQLELLELRLSEIRATFTSCTVKLTSIASEKASILYQIASAYSAMTQKEDISLRHENTGSLFTCHESMRFLL</sequence>
<dbReference type="PROSITE" id="PS51180">
    <property type="entry name" value="BRO1"/>
    <property type="match status" value="1"/>
</dbReference>
<feature type="domain" description="BRO1" evidence="3">
    <location>
        <begin position="1"/>
        <end position="134"/>
    </location>
</feature>
<feature type="region of interest" description="Disordered" evidence="2">
    <location>
        <begin position="1"/>
        <end position="20"/>
    </location>
</feature>
<dbReference type="GO" id="GO:0043328">
    <property type="term" value="P:protein transport to vacuole involved in ubiquitin-dependent protein catabolic process via the multivesicular body sorting pathway"/>
    <property type="evidence" value="ECO:0007669"/>
    <property type="project" value="TreeGrafter"/>
</dbReference>
<reference evidence="4" key="1">
    <citation type="journal article" date="2019" name="Environ. Microbiol.">
        <title>Fungal ecological strategies reflected in gene transcription - a case study of two litter decomposers.</title>
        <authorList>
            <person name="Barbi F."/>
            <person name="Kohler A."/>
            <person name="Barry K."/>
            <person name="Baskaran P."/>
            <person name="Daum C."/>
            <person name="Fauchery L."/>
            <person name="Ihrmark K."/>
            <person name="Kuo A."/>
            <person name="LaButti K."/>
            <person name="Lipzen A."/>
            <person name="Morin E."/>
            <person name="Grigoriev I.V."/>
            <person name="Henrissat B."/>
            <person name="Lindahl B."/>
            <person name="Martin F."/>
        </authorList>
    </citation>
    <scope>NUCLEOTIDE SEQUENCE</scope>
    <source>
        <strain evidence="4">JB14</strain>
    </source>
</reference>
<dbReference type="InterPro" id="IPR038499">
    <property type="entry name" value="BRO1_sf"/>
</dbReference>
<dbReference type="AlphaFoldDB" id="A0A6A4IKM7"/>
<dbReference type="OrthoDB" id="2141925at2759"/>
<gene>
    <name evidence="4" type="ORF">BT96DRAFT_247074</name>
</gene>
<dbReference type="PANTHER" id="PTHR23030:SF30">
    <property type="entry name" value="TYROSINE-PROTEIN PHOSPHATASE NON-RECEPTOR TYPE 23"/>
    <property type="match status" value="1"/>
</dbReference>
<evidence type="ECO:0000313" key="5">
    <source>
        <dbReference type="Proteomes" id="UP000799118"/>
    </source>
</evidence>
<keyword evidence="5" id="KW-1185">Reference proteome</keyword>
<accession>A0A6A4IKM7</accession>
<feature type="compositionally biased region" description="Basic and acidic residues" evidence="2">
    <location>
        <begin position="7"/>
        <end position="16"/>
    </location>
</feature>
<dbReference type="Pfam" id="PF03097">
    <property type="entry name" value="BRO1"/>
    <property type="match status" value="1"/>
</dbReference>
<name>A0A6A4IKM7_9AGAR</name>
<dbReference type="Proteomes" id="UP000799118">
    <property type="component" value="Unassembled WGS sequence"/>
</dbReference>
<proteinExistence type="predicted"/>
<dbReference type="EMBL" id="ML769384">
    <property type="protein sequence ID" value="KAE9411056.1"/>
    <property type="molecule type" value="Genomic_DNA"/>
</dbReference>
<evidence type="ECO:0000256" key="1">
    <source>
        <dbReference type="ARBA" id="ARBA00041284"/>
    </source>
</evidence>
<evidence type="ECO:0000313" key="4">
    <source>
        <dbReference type="EMBL" id="KAE9411056.1"/>
    </source>
</evidence>